<dbReference type="EMBL" id="JABEXW010000247">
    <property type="protein sequence ID" value="KAF4967253.1"/>
    <property type="molecule type" value="Genomic_DNA"/>
</dbReference>
<proteinExistence type="predicted"/>
<reference evidence="2" key="1">
    <citation type="journal article" date="2020" name="BMC Genomics">
        <title>Correction to: Identification and distribution of gene clusters required for synthesis of sphingolipid metabolism inhibitors in diverse species of the filamentous fungus Fusarium.</title>
        <authorList>
            <person name="Kim H.S."/>
            <person name="Lohmar J.M."/>
            <person name="Busman M."/>
            <person name="Brown D.W."/>
            <person name="Naumann T.A."/>
            <person name="Divon H.H."/>
            <person name="Lysoe E."/>
            <person name="Uhlig S."/>
            <person name="Proctor R.H."/>
        </authorList>
    </citation>
    <scope>NUCLEOTIDE SEQUENCE</scope>
    <source>
        <strain evidence="2">NRRL 20472</strain>
    </source>
</reference>
<feature type="domain" description="N-acetyltransferase" evidence="1">
    <location>
        <begin position="64"/>
        <end position="204"/>
    </location>
</feature>
<dbReference type="SUPFAM" id="SSF55729">
    <property type="entry name" value="Acyl-CoA N-acyltransferases (Nat)"/>
    <property type="match status" value="1"/>
</dbReference>
<comment type="caution">
    <text evidence="2">The sequence shown here is derived from an EMBL/GenBank/DDBJ whole genome shotgun (WGS) entry which is preliminary data.</text>
</comment>
<gene>
    <name evidence="2" type="ORF">FSARC_5165</name>
</gene>
<dbReference type="InterPro" id="IPR000182">
    <property type="entry name" value="GNAT_dom"/>
</dbReference>
<name>A0A8H4U0E8_9HYPO</name>
<accession>A0A8H4U0E8</accession>
<dbReference type="InterPro" id="IPR016181">
    <property type="entry name" value="Acyl_CoA_acyltransferase"/>
</dbReference>
<dbReference type="Gene3D" id="3.40.630.30">
    <property type="match status" value="1"/>
</dbReference>
<dbReference type="Pfam" id="PF13673">
    <property type="entry name" value="Acetyltransf_10"/>
    <property type="match status" value="1"/>
</dbReference>
<sequence>MMPLQLRPAVPEDIPGMRQAYYSAFGNTVIGSRVFLTDIEASDRFFQKSFSDEIVDPTCELLVVTHKTSPDSKDEEVVAMIKWSLPGTPIRDPPPPEAWPAYGDLAVDFFGTLAKGHREFMGDRPHYYLEVLCTHEKWQGKGAASLLLRWGIERADAEGVPCFLEATAKGKPIYEKFGFKTKAQHEFHWPQGTSVEAYMERDAKTEKRTMTRPKTKELA</sequence>
<dbReference type="PANTHER" id="PTHR42791">
    <property type="entry name" value="GNAT FAMILY ACETYLTRANSFERASE"/>
    <property type="match status" value="1"/>
</dbReference>
<dbReference type="Proteomes" id="UP000622797">
    <property type="component" value="Unassembled WGS sequence"/>
</dbReference>
<evidence type="ECO:0000313" key="2">
    <source>
        <dbReference type="EMBL" id="KAF4967253.1"/>
    </source>
</evidence>
<dbReference type="PROSITE" id="PS51186">
    <property type="entry name" value="GNAT"/>
    <property type="match status" value="1"/>
</dbReference>
<dbReference type="OrthoDB" id="196847at2759"/>
<dbReference type="InterPro" id="IPR052523">
    <property type="entry name" value="Trichothecene_AcTrans"/>
</dbReference>
<dbReference type="CDD" id="cd04301">
    <property type="entry name" value="NAT_SF"/>
    <property type="match status" value="1"/>
</dbReference>
<protein>
    <recommendedName>
        <fullName evidence="1">N-acetyltransferase domain-containing protein</fullName>
    </recommendedName>
</protein>
<organism evidence="2 3">
    <name type="scientific">Fusarium sarcochroum</name>
    <dbReference type="NCBI Taxonomy" id="1208366"/>
    <lineage>
        <taxon>Eukaryota</taxon>
        <taxon>Fungi</taxon>
        <taxon>Dikarya</taxon>
        <taxon>Ascomycota</taxon>
        <taxon>Pezizomycotina</taxon>
        <taxon>Sordariomycetes</taxon>
        <taxon>Hypocreomycetidae</taxon>
        <taxon>Hypocreales</taxon>
        <taxon>Nectriaceae</taxon>
        <taxon>Fusarium</taxon>
        <taxon>Fusarium lateritium species complex</taxon>
    </lineage>
</organism>
<reference evidence="2" key="2">
    <citation type="submission" date="2020-05" db="EMBL/GenBank/DDBJ databases">
        <authorList>
            <person name="Kim H.-S."/>
            <person name="Proctor R.H."/>
            <person name="Brown D.W."/>
        </authorList>
    </citation>
    <scope>NUCLEOTIDE SEQUENCE</scope>
    <source>
        <strain evidence="2">NRRL 20472</strain>
    </source>
</reference>
<keyword evidence="3" id="KW-1185">Reference proteome</keyword>
<dbReference type="GO" id="GO:0016747">
    <property type="term" value="F:acyltransferase activity, transferring groups other than amino-acyl groups"/>
    <property type="evidence" value="ECO:0007669"/>
    <property type="project" value="InterPro"/>
</dbReference>
<dbReference type="AlphaFoldDB" id="A0A8H4U0E8"/>
<evidence type="ECO:0000313" key="3">
    <source>
        <dbReference type="Proteomes" id="UP000622797"/>
    </source>
</evidence>
<dbReference type="PANTHER" id="PTHR42791:SF2">
    <property type="entry name" value="N-ACETYLTRANSFERASE DOMAIN-CONTAINING PROTEIN"/>
    <property type="match status" value="1"/>
</dbReference>
<evidence type="ECO:0000259" key="1">
    <source>
        <dbReference type="PROSITE" id="PS51186"/>
    </source>
</evidence>